<comment type="caution">
    <text evidence="1">The sequence shown here is derived from an EMBL/GenBank/DDBJ whole genome shotgun (WGS) entry which is preliminary data.</text>
</comment>
<keyword evidence="2" id="KW-1185">Reference proteome</keyword>
<name>A0A4V3HR00_9PEZI</name>
<sequence length="53" mass="6210">MSFLCVRYDKAEEQTSQNKFACNFEEHRLVSRRFFADVATPIRVIAVSSKARR</sequence>
<proteinExistence type="predicted"/>
<accession>A0A4V3HR00</accession>
<protein>
    <submittedName>
        <fullName evidence="1">Uncharacterized protein</fullName>
    </submittedName>
</protein>
<evidence type="ECO:0000313" key="1">
    <source>
        <dbReference type="EMBL" id="TDZ29749.1"/>
    </source>
</evidence>
<evidence type="ECO:0000313" key="2">
    <source>
        <dbReference type="Proteomes" id="UP000295083"/>
    </source>
</evidence>
<organism evidence="1 2">
    <name type="scientific">Colletotrichum spinosum</name>
    <dbReference type="NCBI Taxonomy" id="1347390"/>
    <lineage>
        <taxon>Eukaryota</taxon>
        <taxon>Fungi</taxon>
        <taxon>Dikarya</taxon>
        <taxon>Ascomycota</taxon>
        <taxon>Pezizomycotina</taxon>
        <taxon>Sordariomycetes</taxon>
        <taxon>Hypocreomycetidae</taxon>
        <taxon>Glomerellales</taxon>
        <taxon>Glomerellaceae</taxon>
        <taxon>Colletotrichum</taxon>
        <taxon>Colletotrichum orbiculare species complex</taxon>
    </lineage>
</organism>
<dbReference type="EMBL" id="QAPG01000178">
    <property type="protein sequence ID" value="TDZ29749.1"/>
    <property type="molecule type" value="Genomic_DNA"/>
</dbReference>
<dbReference type="Proteomes" id="UP000295083">
    <property type="component" value="Unassembled WGS sequence"/>
</dbReference>
<gene>
    <name evidence="1" type="ORF">C8035_v004234</name>
</gene>
<dbReference type="AlphaFoldDB" id="A0A4V3HR00"/>
<reference evidence="1 2" key="1">
    <citation type="submission" date="2018-11" db="EMBL/GenBank/DDBJ databases">
        <title>Genome sequence and assembly of Colletotrichum spinosum.</title>
        <authorList>
            <person name="Gan P."/>
            <person name="Shirasu K."/>
        </authorList>
    </citation>
    <scope>NUCLEOTIDE SEQUENCE [LARGE SCALE GENOMIC DNA]</scope>
    <source>
        <strain evidence="1 2">CBS 515.97</strain>
    </source>
</reference>